<dbReference type="OrthoDB" id="9808843at2"/>
<reference evidence="8 9" key="1">
    <citation type="submission" date="2018-12" db="EMBL/GenBank/DDBJ databases">
        <title>Glycomyces sp. YIM 121974 draft genome.</title>
        <authorList>
            <person name="Li Q."/>
        </authorList>
    </citation>
    <scope>NUCLEOTIDE SEQUENCE [LARGE SCALE GENOMIC DNA]</scope>
    <source>
        <strain evidence="8 9">YIM 121974</strain>
    </source>
</reference>
<dbReference type="PROSITE" id="PS00622">
    <property type="entry name" value="HTH_LUXR_1"/>
    <property type="match status" value="1"/>
</dbReference>
<dbReference type="SMART" id="SM00448">
    <property type="entry name" value="REC"/>
    <property type="match status" value="1"/>
</dbReference>
<feature type="domain" description="HTH luxR-type" evidence="6">
    <location>
        <begin position="149"/>
        <end position="214"/>
    </location>
</feature>
<dbReference type="Proteomes" id="UP000277256">
    <property type="component" value="Unassembled WGS sequence"/>
</dbReference>
<feature type="modified residue" description="4-aspartylphosphate" evidence="5">
    <location>
        <position position="55"/>
    </location>
</feature>
<sequence length="215" mass="22721">MTIRVLVADDEPLVRAGLRMVLRPAADIEVVAEAGNGADALDAVAASRPDVALIDIRMPGMDGLTMVRELKHRNLAVTAIMLTTFDLDDYLHTALAEGAVGFLLKDTPPRRLADAVRSAAAGELVLGPAAARRLVAAYTRQAPAAARAARDRLAKLTAREGAVAAEIARGRSNAQIARALGIAETSVKAHVSRILTKLALDNRVQIALLVRDAET</sequence>
<organism evidence="8 9">
    <name type="scientific">Glycomyces terrestris</name>
    <dbReference type="NCBI Taxonomy" id="2493553"/>
    <lineage>
        <taxon>Bacteria</taxon>
        <taxon>Bacillati</taxon>
        <taxon>Actinomycetota</taxon>
        <taxon>Actinomycetes</taxon>
        <taxon>Glycomycetales</taxon>
        <taxon>Glycomycetaceae</taxon>
        <taxon>Glycomyces</taxon>
    </lineage>
</organism>
<evidence type="ECO:0000259" key="7">
    <source>
        <dbReference type="PROSITE" id="PS50110"/>
    </source>
</evidence>
<dbReference type="CDD" id="cd17535">
    <property type="entry name" value="REC_NarL-like"/>
    <property type="match status" value="1"/>
</dbReference>
<dbReference type="PANTHER" id="PTHR43214">
    <property type="entry name" value="TWO-COMPONENT RESPONSE REGULATOR"/>
    <property type="match status" value="1"/>
</dbReference>
<dbReference type="InterPro" id="IPR039420">
    <property type="entry name" value="WalR-like"/>
</dbReference>
<dbReference type="SUPFAM" id="SSF52172">
    <property type="entry name" value="CheY-like"/>
    <property type="match status" value="1"/>
</dbReference>
<protein>
    <submittedName>
        <fullName evidence="8">DNA-binding response regulator</fullName>
    </submittedName>
</protein>
<evidence type="ECO:0000256" key="2">
    <source>
        <dbReference type="ARBA" id="ARBA00023015"/>
    </source>
</evidence>
<proteinExistence type="predicted"/>
<dbReference type="RefSeq" id="WP_125245840.1">
    <property type="nucleotide sequence ID" value="NZ_RSEB01000001.1"/>
</dbReference>
<dbReference type="EMBL" id="RSEB01000001">
    <property type="protein sequence ID" value="RRS01362.1"/>
    <property type="molecule type" value="Genomic_DNA"/>
</dbReference>
<dbReference type="Gene3D" id="3.40.50.2300">
    <property type="match status" value="1"/>
</dbReference>
<keyword evidence="9" id="KW-1185">Reference proteome</keyword>
<dbReference type="InterPro" id="IPR001789">
    <property type="entry name" value="Sig_transdc_resp-reg_receiver"/>
</dbReference>
<dbReference type="InterPro" id="IPR058245">
    <property type="entry name" value="NreC/VraR/RcsB-like_REC"/>
</dbReference>
<feature type="domain" description="Response regulatory" evidence="7">
    <location>
        <begin position="4"/>
        <end position="120"/>
    </location>
</feature>
<evidence type="ECO:0000256" key="5">
    <source>
        <dbReference type="PROSITE-ProRule" id="PRU00169"/>
    </source>
</evidence>
<dbReference type="CDD" id="cd06170">
    <property type="entry name" value="LuxR_C_like"/>
    <property type="match status" value="1"/>
</dbReference>
<dbReference type="PROSITE" id="PS50110">
    <property type="entry name" value="RESPONSE_REGULATORY"/>
    <property type="match status" value="1"/>
</dbReference>
<keyword evidence="2" id="KW-0805">Transcription regulation</keyword>
<dbReference type="GO" id="GO:0000160">
    <property type="term" value="P:phosphorelay signal transduction system"/>
    <property type="evidence" value="ECO:0007669"/>
    <property type="project" value="InterPro"/>
</dbReference>
<dbReference type="Pfam" id="PF00072">
    <property type="entry name" value="Response_reg"/>
    <property type="match status" value="1"/>
</dbReference>
<gene>
    <name evidence="8" type="ORF">EIW28_00880</name>
</gene>
<comment type="caution">
    <text evidence="8">The sequence shown here is derived from an EMBL/GenBank/DDBJ whole genome shotgun (WGS) entry which is preliminary data.</text>
</comment>
<dbReference type="InterPro" id="IPR000792">
    <property type="entry name" value="Tscrpt_reg_LuxR_C"/>
</dbReference>
<dbReference type="InterPro" id="IPR011006">
    <property type="entry name" value="CheY-like_superfamily"/>
</dbReference>
<keyword evidence="4" id="KW-0804">Transcription</keyword>
<evidence type="ECO:0000313" key="9">
    <source>
        <dbReference type="Proteomes" id="UP000277256"/>
    </source>
</evidence>
<dbReference type="GO" id="GO:0006355">
    <property type="term" value="P:regulation of DNA-templated transcription"/>
    <property type="evidence" value="ECO:0007669"/>
    <property type="project" value="InterPro"/>
</dbReference>
<evidence type="ECO:0000259" key="6">
    <source>
        <dbReference type="PROSITE" id="PS50043"/>
    </source>
</evidence>
<dbReference type="PANTHER" id="PTHR43214:SF24">
    <property type="entry name" value="TRANSCRIPTIONAL REGULATORY PROTEIN NARL-RELATED"/>
    <property type="match status" value="1"/>
</dbReference>
<dbReference type="SMART" id="SM00421">
    <property type="entry name" value="HTH_LUXR"/>
    <property type="match status" value="1"/>
</dbReference>
<keyword evidence="3 8" id="KW-0238">DNA-binding</keyword>
<dbReference type="InterPro" id="IPR016032">
    <property type="entry name" value="Sig_transdc_resp-reg_C-effctor"/>
</dbReference>
<name>A0A426V3D5_9ACTN</name>
<accession>A0A426V3D5</accession>
<dbReference type="Pfam" id="PF00196">
    <property type="entry name" value="GerE"/>
    <property type="match status" value="1"/>
</dbReference>
<dbReference type="SUPFAM" id="SSF46894">
    <property type="entry name" value="C-terminal effector domain of the bipartite response regulators"/>
    <property type="match status" value="1"/>
</dbReference>
<evidence type="ECO:0000256" key="4">
    <source>
        <dbReference type="ARBA" id="ARBA00023163"/>
    </source>
</evidence>
<dbReference type="GO" id="GO:0003677">
    <property type="term" value="F:DNA binding"/>
    <property type="evidence" value="ECO:0007669"/>
    <property type="project" value="UniProtKB-KW"/>
</dbReference>
<evidence type="ECO:0000313" key="8">
    <source>
        <dbReference type="EMBL" id="RRS01362.1"/>
    </source>
</evidence>
<dbReference type="PRINTS" id="PR00038">
    <property type="entry name" value="HTHLUXR"/>
</dbReference>
<evidence type="ECO:0000256" key="1">
    <source>
        <dbReference type="ARBA" id="ARBA00022553"/>
    </source>
</evidence>
<dbReference type="AlphaFoldDB" id="A0A426V3D5"/>
<evidence type="ECO:0000256" key="3">
    <source>
        <dbReference type="ARBA" id="ARBA00023125"/>
    </source>
</evidence>
<keyword evidence="1 5" id="KW-0597">Phosphoprotein</keyword>
<dbReference type="PROSITE" id="PS50043">
    <property type="entry name" value="HTH_LUXR_2"/>
    <property type="match status" value="1"/>
</dbReference>